<dbReference type="AlphaFoldDB" id="A0A9X0ARH2"/>
<protein>
    <submittedName>
        <fullName evidence="1">Uncharacterized protein</fullName>
    </submittedName>
</protein>
<sequence>MSGSIGFRPHGLITNPTAEDLYRRAHIDTQRALENNPKEHETCALMTHILNRNYTLLDDRYSVAAEFYPNPIHGEKPILL</sequence>
<name>A0A9X0ARH2_9HELO</name>
<proteinExistence type="predicted"/>
<comment type="caution">
    <text evidence="1">The sequence shown here is derived from an EMBL/GenBank/DDBJ whole genome shotgun (WGS) entry which is preliminary data.</text>
</comment>
<dbReference type="OrthoDB" id="5126078at2759"/>
<evidence type="ECO:0000313" key="1">
    <source>
        <dbReference type="EMBL" id="KAJ8067103.1"/>
    </source>
</evidence>
<dbReference type="EMBL" id="JAPEIS010000004">
    <property type="protein sequence ID" value="KAJ8067103.1"/>
    <property type="molecule type" value="Genomic_DNA"/>
</dbReference>
<accession>A0A9X0ARH2</accession>
<organism evidence="1 2">
    <name type="scientific">Sclerotinia nivalis</name>
    <dbReference type="NCBI Taxonomy" id="352851"/>
    <lineage>
        <taxon>Eukaryota</taxon>
        <taxon>Fungi</taxon>
        <taxon>Dikarya</taxon>
        <taxon>Ascomycota</taxon>
        <taxon>Pezizomycotina</taxon>
        <taxon>Leotiomycetes</taxon>
        <taxon>Helotiales</taxon>
        <taxon>Sclerotiniaceae</taxon>
        <taxon>Sclerotinia</taxon>
    </lineage>
</organism>
<keyword evidence="2" id="KW-1185">Reference proteome</keyword>
<reference evidence="1" key="1">
    <citation type="submission" date="2022-11" db="EMBL/GenBank/DDBJ databases">
        <title>Genome Resource of Sclerotinia nivalis Strain SnTB1, a Plant Pathogen Isolated from American Ginseng.</title>
        <authorList>
            <person name="Fan S."/>
        </authorList>
    </citation>
    <scope>NUCLEOTIDE SEQUENCE</scope>
    <source>
        <strain evidence="1">SnTB1</strain>
    </source>
</reference>
<dbReference type="Proteomes" id="UP001152300">
    <property type="component" value="Unassembled WGS sequence"/>
</dbReference>
<evidence type="ECO:0000313" key="2">
    <source>
        <dbReference type="Proteomes" id="UP001152300"/>
    </source>
</evidence>
<gene>
    <name evidence="1" type="ORF">OCU04_004478</name>
</gene>